<dbReference type="EMBL" id="JMCC02000209">
    <property type="protein sequence ID" value="KIG11653.1"/>
    <property type="molecule type" value="Genomic_DNA"/>
</dbReference>
<sequence length="91" mass="9357">MPGTKAFTVIYGEVVDPQTGDVSAFAPLEDACLAGVCAEYVAHEGGVADTICCENGGPCWPGGTCGGILYWCFDGVSNLDGTVTCFNAEQL</sequence>
<evidence type="ECO:0000313" key="1">
    <source>
        <dbReference type="EMBL" id="KIG11653.1"/>
    </source>
</evidence>
<evidence type="ECO:0000313" key="2">
    <source>
        <dbReference type="Proteomes" id="UP000031599"/>
    </source>
</evidence>
<organism evidence="1 2">
    <name type="scientific">Enhygromyxa salina</name>
    <dbReference type="NCBI Taxonomy" id="215803"/>
    <lineage>
        <taxon>Bacteria</taxon>
        <taxon>Pseudomonadati</taxon>
        <taxon>Myxococcota</taxon>
        <taxon>Polyangia</taxon>
        <taxon>Nannocystales</taxon>
        <taxon>Nannocystaceae</taxon>
        <taxon>Enhygromyxa</taxon>
    </lineage>
</organism>
<gene>
    <name evidence="1" type="ORF">DB30_02896</name>
</gene>
<proteinExistence type="predicted"/>
<accession>A0A0C1ZLL1</accession>
<dbReference type="AlphaFoldDB" id="A0A0C1ZLL1"/>
<dbReference type="Proteomes" id="UP000031599">
    <property type="component" value="Unassembled WGS sequence"/>
</dbReference>
<comment type="caution">
    <text evidence="1">The sequence shown here is derived from an EMBL/GenBank/DDBJ whole genome shotgun (WGS) entry which is preliminary data.</text>
</comment>
<protein>
    <submittedName>
        <fullName evidence="1">Uncharacterized protein</fullName>
    </submittedName>
</protein>
<reference evidence="1 2" key="1">
    <citation type="submission" date="2014-12" db="EMBL/GenBank/DDBJ databases">
        <title>Genome assembly of Enhygromyxa salina DSM 15201.</title>
        <authorList>
            <person name="Sharma G."/>
            <person name="Subramanian S."/>
        </authorList>
    </citation>
    <scope>NUCLEOTIDE SEQUENCE [LARGE SCALE GENOMIC DNA]</scope>
    <source>
        <strain evidence="1 2">DSM 15201</strain>
    </source>
</reference>
<name>A0A0C1ZLL1_9BACT</name>